<evidence type="ECO:0000313" key="4">
    <source>
        <dbReference type="Proteomes" id="UP000046393"/>
    </source>
</evidence>
<name>A0A0N5APZ9_9BILA</name>
<comment type="similarity">
    <text evidence="1">Belongs to the alpha-carbonic anhydrase family.</text>
</comment>
<reference evidence="5" key="1">
    <citation type="submission" date="2017-02" db="UniProtKB">
        <authorList>
            <consortium name="WormBaseParasite"/>
        </authorList>
    </citation>
    <scope>IDENTIFICATION</scope>
</reference>
<dbReference type="PANTHER" id="PTHR18952:SF258">
    <property type="entry name" value="CARBONIC ANHYDRASE-LIKE PROTEIN 1-RELATED"/>
    <property type="match status" value="1"/>
</dbReference>
<keyword evidence="4" id="KW-1185">Reference proteome</keyword>
<evidence type="ECO:0000259" key="3">
    <source>
        <dbReference type="PROSITE" id="PS51144"/>
    </source>
</evidence>
<dbReference type="GO" id="GO:0008270">
    <property type="term" value="F:zinc ion binding"/>
    <property type="evidence" value="ECO:0007669"/>
    <property type="project" value="InterPro"/>
</dbReference>
<keyword evidence="2" id="KW-0732">Signal</keyword>
<dbReference type="STRING" id="451379.A0A0N5APZ9"/>
<organism evidence="4 5">
    <name type="scientific">Syphacia muris</name>
    <dbReference type="NCBI Taxonomy" id="451379"/>
    <lineage>
        <taxon>Eukaryota</taxon>
        <taxon>Metazoa</taxon>
        <taxon>Ecdysozoa</taxon>
        <taxon>Nematoda</taxon>
        <taxon>Chromadorea</taxon>
        <taxon>Rhabditida</taxon>
        <taxon>Spirurina</taxon>
        <taxon>Oxyuridomorpha</taxon>
        <taxon>Oxyuroidea</taxon>
        <taxon>Oxyuridae</taxon>
        <taxon>Syphacia</taxon>
    </lineage>
</organism>
<dbReference type="AlphaFoldDB" id="A0A0N5APZ9"/>
<dbReference type="GO" id="GO:0006730">
    <property type="term" value="P:one-carbon metabolic process"/>
    <property type="evidence" value="ECO:0007669"/>
    <property type="project" value="TreeGrafter"/>
</dbReference>
<evidence type="ECO:0000256" key="1">
    <source>
        <dbReference type="ARBA" id="ARBA00010718"/>
    </source>
</evidence>
<proteinExistence type="inferred from homology"/>
<feature type="signal peptide" evidence="2">
    <location>
        <begin position="1"/>
        <end position="22"/>
    </location>
</feature>
<dbReference type="Proteomes" id="UP000046393">
    <property type="component" value="Unplaced"/>
</dbReference>
<dbReference type="Pfam" id="PF00194">
    <property type="entry name" value="Carb_anhydrase"/>
    <property type="match status" value="1"/>
</dbReference>
<evidence type="ECO:0000256" key="2">
    <source>
        <dbReference type="SAM" id="SignalP"/>
    </source>
</evidence>
<dbReference type="InterPro" id="IPR001148">
    <property type="entry name" value="CA_dom"/>
</dbReference>
<sequence>MQLSRTAVVIVISLCLFPGYCCDDSGIKVWSYHEDTATVTYILPRSRFRTTLLAKQFCSNFLNFNYFLYYPRPSKWGILSQKWWMCSKGKLQSPININPKQIIYDSNLPPLMTDENLALIDLVNTGQMPRIRIANTQRWPSLNVTGGPLGIYRYRLLRVDIHYSMNETTGSEHSFDHKKLPMELQAIAINSEIYGNFSAALNNPHGIVGISTFVKLGKHTSKELKLLSDKVHQISYKRQAVVMQNFALWKLLPTNAGYITYEGSMTTPGCQETVTWILLNQPLHISVRTLDRWRKLQKTLTSNGKNLFIAPNYRSLQSTNGRIIRTNIRMNPDNNDGHCLTNIRTLSYNLNDNR</sequence>
<feature type="domain" description="Alpha-carbonic anhydrase" evidence="3">
    <location>
        <begin position="62"/>
        <end position="328"/>
    </location>
</feature>
<accession>A0A0N5APZ9</accession>
<protein>
    <submittedName>
        <fullName evidence="5">Alpha-carbonic anhydrase domain-containing protein</fullName>
    </submittedName>
</protein>
<evidence type="ECO:0000313" key="5">
    <source>
        <dbReference type="WBParaSite" id="SMUV_0000674201-mRNA-1"/>
    </source>
</evidence>
<dbReference type="PROSITE" id="PS51144">
    <property type="entry name" value="ALPHA_CA_2"/>
    <property type="match status" value="1"/>
</dbReference>
<dbReference type="SMART" id="SM01057">
    <property type="entry name" value="Carb_anhydrase"/>
    <property type="match status" value="1"/>
</dbReference>
<dbReference type="InterPro" id="IPR023561">
    <property type="entry name" value="Carbonic_anhydrase_a-class"/>
</dbReference>
<dbReference type="SUPFAM" id="SSF51069">
    <property type="entry name" value="Carbonic anhydrase"/>
    <property type="match status" value="1"/>
</dbReference>
<feature type="chain" id="PRO_5005893484" evidence="2">
    <location>
        <begin position="23"/>
        <end position="354"/>
    </location>
</feature>
<dbReference type="PANTHER" id="PTHR18952">
    <property type="entry name" value="CARBONIC ANHYDRASE"/>
    <property type="match status" value="1"/>
</dbReference>
<dbReference type="InterPro" id="IPR036398">
    <property type="entry name" value="CA_dom_sf"/>
</dbReference>
<dbReference type="Gene3D" id="3.10.200.10">
    <property type="entry name" value="Alpha carbonic anhydrase"/>
    <property type="match status" value="1"/>
</dbReference>
<dbReference type="GO" id="GO:0004089">
    <property type="term" value="F:carbonate dehydratase activity"/>
    <property type="evidence" value="ECO:0007669"/>
    <property type="project" value="InterPro"/>
</dbReference>
<dbReference type="WBParaSite" id="SMUV_0000674201-mRNA-1">
    <property type="protein sequence ID" value="SMUV_0000674201-mRNA-1"/>
    <property type="gene ID" value="SMUV_0000674201"/>
</dbReference>